<dbReference type="GO" id="GO:0003677">
    <property type="term" value="F:DNA binding"/>
    <property type="evidence" value="ECO:0007669"/>
    <property type="project" value="InterPro"/>
</dbReference>
<reference evidence="2" key="2">
    <citation type="submission" date="2021-09" db="EMBL/GenBank/DDBJ databases">
        <authorList>
            <person name="Jia N."/>
            <person name="Wang J."/>
            <person name="Shi W."/>
            <person name="Du L."/>
            <person name="Sun Y."/>
            <person name="Zhan W."/>
            <person name="Jiang J."/>
            <person name="Wang Q."/>
            <person name="Zhang B."/>
            <person name="Ji P."/>
            <person name="Sakyi L.B."/>
            <person name="Cui X."/>
            <person name="Yuan T."/>
            <person name="Jiang B."/>
            <person name="Yang W."/>
            <person name="Lam T.T.-Y."/>
            <person name="Chang Q."/>
            <person name="Ding S."/>
            <person name="Wang X."/>
            <person name="Zhu J."/>
            <person name="Ruan X."/>
            <person name="Zhao L."/>
            <person name="Wei J."/>
            <person name="Que T."/>
            <person name="Du C."/>
            <person name="Cheng J."/>
            <person name="Dai P."/>
            <person name="Han X."/>
            <person name="Huang E."/>
            <person name="Gao Y."/>
            <person name="Liu J."/>
            <person name="Shao H."/>
            <person name="Ye R."/>
            <person name="Li L."/>
            <person name="Wei W."/>
            <person name="Wang X."/>
            <person name="Wang C."/>
            <person name="Huo Q."/>
            <person name="Li W."/>
            <person name="Guo W."/>
            <person name="Chen H."/>
            <person name="Chen S."/>
            <person name="Zhou L."/>
            <person name="Zhou L."/>
            <person name="Ni X."/>
            <person name="Tian J."/>
            <person name="Zhou Y."/>
            <person name="Sheng Y."/>
            <person name="Liu T."/>
            <person name="Pan Y."/>
            <person name="Xia L."/>
            <person name="Li J."/>
            <person name="Zhao F."/>
            <person name="Cao W."/>
        </authorList>
    </citation>
    <scope>NUCLEOTIDE SEQUENCE</scope>
    <source>
        <strain evidence="2">Rmic-2018</strain>
        <tissue evidence="2">Larvae</tissue>
    </source>
</reference>
<name>A0A9J6F5S2_RHIMP</name>
<keyword evidence="3" id="KW-1185">Reference proteome</keyword>
<evidence type="ECO:0000313" key="3">
    <source>
        <dbReference type="Proteomes" id="UP000821866"/>
    </source>
</evidence>
<evidence type="ECO:0000259" key="1">
    <source>
        <dbReference type="SMART" id="SM00992"/>
    </source>
</evidence>
<dbReference type="PANTHER" id="PTHR14289">
    <property type="entry name" value="F-BOX ONLY PROTEIN 3"/>
    <property type="match status" value="1"/>
</dbReference>
<evidence type="ECO:0000313" key="2">
    <source>
        <dbReference type="EMBL" id="KAH8041855.1"/>
    </source>
</evidence>
<accession>A0A9J6F5S2</accession>
<dbReference type="GO" id="GO:0005634">
    <property type="term" value="C:nucleus"/>
    <property type="evidence" value="ECO:0007669"/>
    <property type="project" value="TreeGrafter"/>
</dbReference>
<comment type="caution">
    <text evidence="2">The sequence shown here is derived from an EMBL/GenBank/DDBJ whole genome shotgun (WGS) entry which is preliminary data.</text>
</comment>
<dbReference type="Proteomes" id="UP000821866">
    <property type="component" value="Chromosome 1"/>
</dbReference>
<protein>
    <recommendedName>
        <fullName evidence="1">Hemimethylated DNA-binding domain-containing protein</fullName>
    </recommendedName>
</protein>
<dbReference type="InterPro" id="IPR011722">
    <property type="entry name" value="Hemimethylated_DNA-bd_dom"/>
</dbReference>
<dbReference type="GO" id="GO:0042645">
    <property type="term" value="C:mitochondrial nucleoid"/>
    <property type="evidence" value="ECO:0007669"/>
    <property type="project" value="TreeGrafter"/>
</dbReference>
<reference evidence="2" key="1">
    <citation type="journal article" date="2020" name="Cell">
        <title>Large-Scale Comparative Analyses of Tick Genomes Elucidate Their Genetic Diversity and Vector Capacities.</title>
        <authorList>
            <consortium name="Tick Genome and Microbiome Consortium (TIGMIC)"/>
            <person name="Jia N."/>
            <person name="Wang J."/>
            <person name="Shi W."/>
            <person name="Du L."/>
            <person name="Sun Y."/>
            <person name="Zhan W."/>
            <person name="Jiang J.F."/>
            <person name="Wang Q."/>
            <person name="Zhang B."/>
            <person name="Ji P."/>
            <person name="Bell-Sakyi L."/>
            <person name="Cui X.M."/>
            <person name="Yuan T.T."/>
            <person name="Jiang B.G."/>
            <person name="Yang W.F."/>
            <person name="Lam T.T."/>
            <person name="Chang Q.C."/>
            <person name="Ding S.J."/>
            <person name="Wang X.J."/>
            <person name="Zhu J.G."/>
            <person name="Ruan X.D."/>
            <person name="Zhao L."/>
            <person name="Wei J.T."/>
            <person name="Ye R.Z."/>
            <person name="Que T.C."/>
            <person name="Du C.H."/>
            <person name="Zhou Y.H."/>
            <person name="Cheng J.X."/>
            <person name="Dai P.F."/>
            <person name="Guo W.B."/>
            <person name="Han X.H."/>
            <person name="Huang E.J."/>
            <person name="Li L.F."/>
            <person name="Wei W."/>
            <person name="Gao Y.C."/>
            <person name="Liu J.Z."/>
            <person name="Shao H.Z."/>
            <person name="Wang X."/>
            <person name="Wang C.C."/>
            <person name="Yang T.C."/>
            <person name="Huo Q.B."/>
            <person name="Li W."/>
            <person name="Chen H.Y."/>
            <person name="Chen S.E."/>
            <person name="Zhou L.G."/>
            <person name="Ni X.B."/>
            <person name="Tian J.H."/>
            <person name="Sheng Y."/>
            <person name="Liu T."/>
            <person name="Pan Y.S."/>
            <person name="Xia L.Y."/>
            <person name="Li J."/>
            <person name="Zhao F."/>
            <person name="Cao W.C."/>
        </authorList>
    </citation>
    <scope>NUCLEOTIDE SEQUENCE</scope>
    <source>
        <strain evidence="2">Rmic-2018</strain>
    </source>
</reference>
<dbReference type="PANTHER" id="PTHR14289:SF16">
    <property type="entry name" value="POLYMERASE DELTA-INTERACTING PROTEIN 2"/>
    <property type="match status" value="1"/>
</dbReference>
<dbReference type="InterPro" id="IPR036623">
    <property type="entry name" value="Hemimethylated_DNA-bd_sf"/>
</dbReference>
<dbReference type="SUPFAM" id="SSF141255">
    <property type="entry name" value="YccV-like"/>
    <property type="match status" value="1"/>
</dbReference>
<dbReference type="VEuPathDB" id="VectorBase:LOC119171990"/>
<sequence>MAAVFTKFSGSCKQIFGCSYPWKHATHAQYTRLAEVGRLETPKLEGKYDTGQLFLHRIFGYRGITLFPWMARVYDRDIPSKKNSEGSEEGSDGFNHVGREVKGKTHTYYQVLIDSRDCPYVVSSPWISLEWEKLPEFYLCTFPNFLITKIYAGLDYVGHDDILPYTSTEKQPLHHELFDKFLVCEPDKGVNLFLLRYGDSWCRVARVCY</sequence>
<dbReference type="EMBL" id="JABSTU010000001">
    <property type="protein sequence ID" value="KAH8041855.1"/>
    <property type="molecule type" value="Genomic_DNA"/>
</dbReference>
<dbReference type="GO" id="GO:0070987">
    <property type="term" value="P:error-free translesion synthesis"/>
    <property type="evidence" value="ECO:0007669"/>
    <property type="project" value="TreeGrafter"/>
</dbReference>
<gene>
    <name evidence="2" type="ORF">HPB51_018649</name>
</gene>
<feature type="domain" description="Hemimethylated DNA-binding" evidence="1">
    <location>
        <begin position="45"/>
        <end position="196"/>
    </location>
</feature>
<organism evidence="2 3">
    <name type="scientific">Rhipicephalus microplus</name>
    <name type="common">Cattle tick</name>
    <name type="synonym">Boophilus microplus</name>
    <dbReference type="NCBI Taxonomy" id="6941"/>
    <lineage>
        <taxon>Eukaryota</taxon>
        <taxon>Metazoa</taxon>
        <taxon>Ecdysozoa</taxon>
        <taxon>Arthropoda</taxon>
        <taxon>Chelicerata</taxon>
        <taxon>Arachnida</taxon>
        <taxon>Acari</taxon>
        <taxon>Parasitiformes</taxon>
        <taxon>Ixodida</taxon>
        <taxon>Ixodoidea</taxon>
        <taxon>Ixodidae</taxon>
        <taxon>Rhipicephalinae</taxon>
        <taxon>Rhipicephalus</taxon>
        <taxon>Boophilus</taxon>
    </lineage>
</organism>
<dbReference type="SMART" id="SM00992">
    <property type="entry name" value="YccV-like"/>
    <property type="match status" value="1"/>
</dbReference>
<proteinExistence type="predicted"/>
<dbReference type="AlphaFoldDB" id="A0A9J6F5S2"/>